<evidence type="ECO:0000313" key="3">
    <source>
        <dbReference type="Proteomes" id="UP000428330"/>
    </source>
</evidence>
<reference evidence="3" key="1">
    <citation type="submission" date="2018-12" db="EMBL/GenBank/DDBJ databases">
        <title>Complete genome sequence of Roseovarius sp. MME-070.</title>
        <authorList>
            <person name="Nam Y.-D."/>
            <person name="Kang J."/>
            <person name="Chung W.-H."/>
            <person name="Park Y.S."/>
        </authorList>
    </citation>
    <scope>NUCLEOTIDE SEQUENCE [LARGE SCALE GENOMIC DNA]</scope>
    <source>
        <strain evidence="3">MME-070</strain>
    </source>
</reference>
<dbReference type="EMBL" id="CP034348">
    <property type="protein sequence ID" value="QGX98655.1"/>
    <property type="molecule type" value="Genomic_DNA"/>
</dbReference>
<dbReference type="Proteomes" id="UP000428330">
    <property type="component" value="Chromosome"/>
</dbReference>
<keyword evidence="3" id="KW-1185">Reference proteome</keyword>
<evidence type="ECO:0000313" key="2">
    <source>
        <dbReference type="EMBL" id="QGX98655.1"/>
    </source>
</evidence>
<sequence length="259" mass="28645">MNDSKSCIKDTLQGEVSVTDFHTRLKALIQNSDYDYKSLSLKIGQGERYISNLLSNKSDPGYSSVVKICSALGLTPNQIAGLDDQITLAGTDVDTRVVSAHAEKILTAVTKEAHRKLATRGAQPLLDDVLTWWYQQGGVLSNFDTLSEHVDLYRAPTPDTPLPDPYKIGSQSLATRSFGVNSTEHLRYLFTTFDKKISDAVRLAHVETTKGDPQLSVQELDVTLPGHSFPLRFVYKRLLLPVRDTAGNGYVLNYSQALE</sequence>
<dbReference type="Gene3D" id="1.10.260.40">
    <property type="entry name" value="lambda repressor-like DNA-binding domains"/>
    <property type="match status" value="1"/>
</dbReference>
<dbReference type="AlphaFoldDB" id="A0A6I6IPM5"/>
<proteinExistence type="predicted"/>
<accession>A0A6I6IPM5</accession>
<dbReference type="PROSITE" id="PS50943">
    <property type="entry name" value="HTH_CROC1"/>
    <property type="match status" value="1"/>
</dbReference>
<name>A0A6I6IPM5_9RHOB</name>
<dbReference type="Pfam" id="PF01381">
    <property type="entry name" value="HTH_3"/>
    <property type="match status" value="1"/>
</dbReference>
<protein>
    <submittedName>
        <fullName evidence="2">XRE family transcriptional regulator</fullName>
    </submittedName>
</protein>
<dbReference type="GO" id="GO:0003677">
    <property type="term" value="F:DNA binding"/>
    <property type="evidence" value="ECO:0007669"/>
    <property type="project" value="InterPro"/>
</dbReference>
<organism evidence="2 3">
    <name type="scientific">Roseovarius faecimaris</name>
    <dbReference type="NCBI Taxonomy" id="2494550"/>
    <lineage>
        <taxon>Bacteria</taxon>
        <taxon>Pseudomonadati</taxon>
        <taxon>Pseudomonadota</taxon>
        <taxon>Alphaproteobacteria</taxon>
        <taxon>Rhodobacterales</taxon>
        <taxon>Roseobacteraceae</taxon>
        <taxon>Roseovarius</taxon>
    </lineage>
</organism>
<feature type="domain" description="HTH cro/C1-type" evidence="1">
    <location>
        <begin position="49"/>
        <end position="79"/>
    </location>
</feature>
<dbReference type="SUPFAM" id="SSF47413">
    <property type="entry name" value="lambda repressor-like DNA-binding domains"/>
    <property type="match status" value="1"/>
</dbReference>
<dbReference type="KEGG" id="rom:EI983_10375"/>
<dbReference type="SMART" id="SM00530">
    <property type="entry name" value="HTH_XRE"/>
    <property type="match status" value="1"/>
</dbReference>
<gene>
    <name evidence="2" type="ORF">EI983_10375</name>
</gene>
<dbReference type="InterPro" id="IPR010982">
    <property type="entry name" value="Lambda_DNA-bd_dom_sf"/>
</dbReference>
<evidence type="ECO:0000259" key="1">
    <source>
        <dbReference type="PROSITE" id="PS50943"/>
    </source>
</evidence>
<dbReference type="InterPro" id="IPR001387">
    <property type="entry name" value="Cro/C1-type_HTH"/>
</dbReference>
<dbReference type="CDD" id="cd00093">
    <property type="entry name" value="HTH_XRE"/>
    <property type="match status" value="1"/>
</dbReference>